<dbReference type="SUPFAM" id="SSF53448">
    <property type="entry name" value="Nucleotide-diphospho-sugar transferases"/>
    <property type="match status" value="1"/>
</dbReference>
<evidence type="ECO:0000256" key="8">
    <source>
        <dbReference type="ARBA" id="ARBA00038120"/>
    </source>
</evidence>
<keyword evidence="12" id="KW-1185">Reference proteome</keyword>
<comment type="function">
    <text evidence="6">Catalyzes the glycosylation of 4,4'-diaponeurosporenoate, i.e. the esterification of glucose at the C1'' position with the carboxyl group of 4,4'-diaponeurosporenic acid, to form glycosyl-4,4'-diaponeurosporenoate. This is a step in the biosynthesis of staphyloxanthin, an orange pigment present in most staphylococci strains.</text>
</comment>
<dbReference type="InterPro" id="IPR029044">
    <property type="entry name" value="Nucleotide-diphossugar_trans"/>
</dbReference>
<evidence type="ECO:0000256" key="4">
    <source>
        <dbReference type="ARBA" id="ARBA00022679"/>
    </source>
</evidence>
<dbReference type="PANTHER" id="PTHR43646:SF2">
    <property type="entry name" value="GLYCOSYLTRANSFERASE 2-LIKE DOMAIN-CONTAINING PROTEIN"/>
    <property type="match status" value="1"/>
</dbReference>
<evidence type="ECO:0000256" key="6">
    <source>
        <dbReference type="ARBA" id="ARBA00037281"/>
    </source>
</evidence>
<comment type="similarity">
    <text evidence="8">Belongs to the glycosyltransferase 2 family. CrtQ subfamily.</text>
</comment>
<dbReference type="CDD" id="cd00761">
    <property type="entry name" value="Glyco_tranf_GTA_type"/>
    <property type="match status" value="1"/>
</dbReference>
<sequence length="249" mass="25835">MSAAPIAAVAVVVPVRDEEERLERCLCGVQTTLAALAGRVSVRVVIALDGSTDGSAQIAARWPFDRIELGGSGVGRARAAGVDAALAGLGAASRDRVWIANTDADSHVPRDWLTRQLELADDGWDAVLGTVRPDPLDLPPGLRGTALAEPARSGSPVYGANLGVRASSYELVGGFAPVREHEDARLVASLRAAGARVTSDYDLPVLTSGRSVGRAPGGYAGYLNRMAMLAAWPDEDPPIDEVCAATAST</sequence>
<dbReference type="RefSeq" id="WP_344755910.1">
    <property type="nucleotide sequence ID" value="NZ_BAABBW010000005.1"/>
</dbReference>
<comment type="subcellular location">
    <subcellularLocation>
        <location evidence="1">Cell membrane</location>
    </subcellularLocation>
</comment>
<name>A0ABP8A6J5_9MICO</name>
<keyword evidence="5" id="KW-0472">Membrane</keyword>
<dbReference type="InterPro" id="IPR001173">
    <property type="entry name" value="Glyco_trans_2-like"/>
</dbReference>
<comment type="caution">
    <text evidence="11">The sequence shown here is derived from an EMBL/GenBank/DDBJ whole genome shotgun (WGS) entry which is preliminary data.</text>
</comment>
<dbReference type="Proteomes" id="UP001501079">
    <property type="component" value="Unassembled WGS sequence"/>
</dbReference>
<evidence type="ECO:0000256" key="2">
    <source>
        <dbReference type="ARBA" id="ARBA00022475"/>
    </source>
</evidence>
<gene>
    <name evidence="11" type="ORF">GCM10022287_30200</name>
</gene>
<evidence type="ECO:0000259" key="10">
    <source>
        <dbReference type="Pfam" id="PF00535"/>
    </source>
</evidence>
<evidence type="ECO:0000313" key="11">
    <source>
        <dbReference type="EMBL" id="GAA4178895.1"/>
    </source>
</evidence>
<dbReference type="Pfam" id="PF00535">
    <property type="entry name" value="Glycos_transf_2"/>
    <property type="match status" value="1"/>
</dbReference>
<evidence type="ECO:0000256" key="1">
    <source>
        <dbReference type="ARBA" id="ARBA00004236"/>
    </source>
</evidence>
<organism evidence="11 12">
    <name type="scientific">Gryllotalpicola koreensis</name>
    <dbReference type="NCBI Taxonomy" id="993086"/>
    <lineage>
        <taxon>Bacteria</taxon>
        <taxon>Bacillati</taxon>
        <taxon>Actinomycetota</taxon>
        <taxon>Actinomycetes</taxon>
        <taxon>Micrococcales</taxon>
        <taxon>Microbacteriaceae</taxon>
        <taxon>Gryllotalpicola</taxon>
    </lineage>
</organism>
<keyword evidence="2" id="KW-1003">Cell membrane</keyword>
<proteinExistence type="inferred from homology"/>
<evidence type="ECO:0000256" key="7">
    <source>
        <dbReference type="ARBA" id="ARBA00037904"/>
    </source>
</evidence>
<feature type="domain" description="Glycosyltransferase 2-like" evidence="10">
    <location>
        <begin position="11"/>
        <end position="132"/>
    </location>
</feature>
<dbReference type="PANTHER" id="PTHR43646">
    <property type="entry name" value="GLYCOSYLTRANSFERASE"/>
    <property type="match status" value="1"/>
</dbReference>
<dbReference type="Gene3D" id="3.90.550.10">
    <property type="entry name" value="Spore Coat Polysaccharide Biosynthesis Protein SpsA, Chain A"/>
    <property type="match status" value="1"/>
</dbReference>
<keyword evidence="4" id="KW-0808">Transferase</keyword>
<keyword evidence="3" id="KW-0328">Glycosyltransferase</keyword>
<evidence type="ECO:0000256" key="5">
    <source>
        <dbReference type="ARBA" id="ARBA00023136"/>
    </source>
</evidence>
<accession>A0ABP8A6J5</accession>
<evidence type="ECO:0000313" key="12">
    <source>
        <dbReference type="Proteomes" id="UP001501079"/>
    </source>
</evidence>
<reference evidence="12" key="1">
    <citation type="journal article" date="2019" name="Int. J. Syst. Evol. Microbiol.">
        <title>The Global Catalogue of Microorganisms (GCM) 10K type strain sequencing project: providing services to taxonomists for standard genome sequencing and annotation.</title>
        <authorList>
            <consortium name="The Broad Institute Genomics Platform"/>
            <consortium name="The Broad Institute Genome Sequencing Center for Infectious Disease"/>
            <person name="Wu L."/>
            <person name="Ma J."/>
        </authorList>
    </citation>
    <scope>NUCLEOTIDE SEQUENCE [LARGE SCALE GENOMIC DNA]</scope>
    <source>
        <strain evidence="12">JCM 17591</strain>
    </source>
</reference>
<evidence type="ECO:0000256" key="9">
    <source>
        <dbReference type="ARBA" id="ARBA00040345"/>
    </source>
</evidence>
<evidence type="ECO:0000256" key="3">
    <source>
        <dbReference type="ARBA" id="ARBA00022676"/>
    </source>
</evidence>
<dbReference type="EMBL" id="BAABBW010000005">
    <property type="protein sequence ID" value="GAA4178895.1"/>
    <property type="molecule type" value="Genomic_DNA"/>
</dbReference>
<protein>
    <recommendedName>
        <fullName evidence="9">4,4'-diaponeurosporenoate glycosyltransferase</fullName>
    </recommendedName>
</protein>
<comment type="pathway">
    <text evidence="7">Carotenoid biosynthesis; staphyloxanthin biosynthesis; staphyloxanthin from farnesyl diphosphate: step 4/5.</text>
</comment>